<dbReference type="EMBL" id="CP144521">
    <property type="protein sequence ID" value="WWC68541.1"/>
    <property type="molecule type" value="Genomic_DNA"/>
</dbReference>
<name>A0A1B9I5G6_9TREE</name>
<dbReference type="GO" id="GO:0005634">
    <property type="term" value="C:nucleus"/>
    <property type="evidence" value="ECO:0007669"/>
    <property type="project" value="TreeGrafter"/>
</dbReference>
<protein>
    <submittedName>
        <fullName evidence="2">Uncharacterized protein</fullName>
    </submittedName>
</protein>
<dbReference type="SUPFAM" id="SSF48371">
    <property type="entry name" value="ARM repeat"/>
    <property type="match status" value="1"/>
</dbReference>
<evidence type="ECO:0000256" key="1">
    <source>
        <dbReference type="ARBA" id="ARBA00034736"/>
    </source>
</evidence>
<comment type="similarity">
    <text evidence="1">Belongs to the TTI2 family.</text>
</comment>
<reference evidence="3" key="2">
    <citation type="submission" date="2013-07" db="EMBL/GenBank/DDBJ databases">
        <authorList>
            <consortium name="The Broad Institute Genome Sequencing Platform"/>
            <person name="Cuomo C."/>
            <person name="Litvintseva A."/>
            <person name="Chen Y."/>
            <person name="Heitman J."/>
            <person name="Sun S."/>
            <person name="Springer D."/>
            <person name="Dromer F."/>
            <person name="Young S.K."/>
            <person name="Zeng Q."/>
            <person name="Gargeya S."/>
            <person name="Fitzgerald M."/>
            <person name="Abouelleil A."/>
            <person name="Alvarado L."/>
            <person name="Berlin A.M."/>
            <person name="Chapman S.B."/>
            <person name="Dewar J."/>
            <person name="Goldberg J."/>
            <person name="Griggs A."/>
            <person name="Gujja S."/>
            <person name="Hansen M."/>
            <person name="Howarth C."/>
            <person name="Imamovic A."/>
            <person name="Larimer J."/>
            <person name="McCowan C."/>
            <person name="Murphy C."/>
            <person name="Pearson M."/>
            <person name="Priest M."/>
            <person name="Roberts A."/>
            <person name="Saif S."/>
            <person name="Shea T."/>
            <person name="Sykes S."/>
            <person name="Wortman J."/>
            <person name="Nusbaum C."/>
            <person name="Birren B."/>
        </authorList>
    </citation>
    <scope>NUCLEOTIDE SEQUENCE</scope>
    <source>
        <strain evidence="3">CBS 10737</strain>
    </source>
</reference>
<reference evidence="3" key="4">
    <citation type="submission" date="2024-02" db="EMBL/GenBank/DDBJ databases">
        <title>Comparative genomics of Cryptococcus and Kwoniella reveals pathogenesis evolution and contrasting modes of karyotype evolution via chromosome fusion or intercentromeric recombination.</title>
        <authorList>
            <person name="Coelho M.A."/>
            <person name="David-Palma M."/>
            <person name="Shea T."/>
            <person name="Bowers K."/>
            <person name="McGinley-Smith S."/>
            <person name="Mohammad A.W."/>
            <person name="Gnirke A."/>
            <person name="Yurkov A.M."/>
            <person name="Nowrousian M."/>
            <person name="Sun S."/>
            <person name="Cuomo C.A."/>
            <person name="Heitman J."/>
        </authorList>
    </citation>
    <scope>NUCLEOTIDE SEQUENCE</scope>
    <source>
        <strain evidence="3">CBS 10737</strain>
    </source>
</reference>
<dbReference type="EMBL" id="KI894009">
    <property type="protein sequence ID" value="OCF50765.1"/>
    <property type="molecule type" value="Genomic_DNA"/>
</dbReference>
<dbReference type="GeneID" id="30171190"/>
<dbReference type="PANTHER" id="PTHR32226:SF2">
    <property type="entry name" value="TELO2-INTERACTING PROTEIN 2"/>
    <property type="match status" value="1"/>
</dbReference>
<dbReference type="GO" id="GO:0005829">
    <property type="term" value="C:cytosol"/>
    <property type="evidence" value="ECO:0007669"/>
    <property type="project" value="TreeGrafter"/>
</dbReference>
<dbReference type="PANTHER" id="PTHR32226">
    <property type="entry name" value="TELO2-INTERACTING PROTEIN 2"/>
    <property type="match status" value="1"/>
</dbReference>
<accession>A0A1B9I5G6</accession>
<dbReference type="GO" id="GO:0110078">
    <property type="term" value="C:TTT Hsp90 cochaperone complex"/>
    <property type="evidence" value="ECO:0007669"/>
    <property type="project" value="InterPro"/>
</dbReference>
<keyword evidence="4" id="KW-1185">Reference proteome</keyword>
<dbReference type="InterPro" id="IPR018870">
    <property type="entry name" value="Tti2"/>
</dbReference>
<evidence type="ECO:0000313" key="3">
    <source>
        <dbReference type="EMBL" id="WWC68541.1"/>
    </source>
</evidence>
<dbReference type="RefSeq" id="XP_019011984.1">
    <property type="nucleotide sequence ID" value="XM_019154581.1"/>
</dbReference>
<dbReference type="STRING" id="1296096.A0A1B9I5G6"/>
<dbReference type="AlphaFoldDB" id="A0A1B9I5G6"/>
<proteinExistence type="inferred from homology"/>
<organism evidence="2">
    <name type="scientific">Kwoniella pini CBS 10737</name>
    <dbReference type="NCBI Taxonomy" id="1296096"/>
    <lineage>
        <taxon>Eukaryota</taxon>
        <taxon>Fungi</taxon>
        <taxon>Dikarya</taxon>
        <taxon>Basidiomycota</taxon>
        <taxon>Agaricomycotina</taxon>
        <taxon>Tremellomycetes</taxon>
        <taxon>Tremellales</taxon>
        <taxon>Cryptococcaceae</taxon>
        <taxon>Kwoniella</taxon>
    </lineage>
</organism>
<evidence type="ECO:0000313" key="2">
    <source>
        <dbReference type="EMBL" id="OCF50765.1"/>
    </source>
</evidence>
<gene>
    <name evidence="2" type="ORF">I206_02821</name>
    <name evidence="3" type="ORF">I206_102470</name>
</gene>
<dbReference type="KEGG" id="kpin:30171190"/>
<sequence>MAIVEDVTAEDEVTQVEEQSAGDLISELEKLTAQLQVPTELVPGFMAALDQNALDHYRLKALGILHDIRGKVNSPKWEEVDSEVQFKVMENVIRLNGDDPWSSVDIRSIIQDLLPKLDHSIPLLILPKLKPYFASHPSLSSNFRALSRPIGGKDSTIDLHDIQPFKDPNSWGIINLLSFSLEQLNSIEIEKNIGLILPPTLILMDDWEPLWRLKGTKILEKWINKLNKEIMKLMGIDKLLINSLIHTISLQSNPPLKGILEITIKLIQKCNENYSKEMIDFYSEIIEKGIIQGWIYAPSGLEGRSILIHINEMLLVFCDLMGTGIIRWLKNIIPNLLQPLQYPPTQVVLPHYQSNLSTLLYIMKKIRKTERVERWRGQILNILCRLWVQLKERRGILSLEEEEEEDENDKNLNEEIRSLIKSIFQELENQIPSIKQDEFNKLLQLSPNLFNDFISNNLNLTI</sequence>
<dbReference type="OrthoDB" id="6417021at2759"/>
<evidence type="ECO:0000313" key="4">
    <source>
        <dbReference type="Proteomes" id="UP000094020"/>
    </source>
</evidence>
<reference evidence="2" key="1">
    <citation type="submission" date="2013-07" db="EMBL/GenBank/DDBJ databases">
        <title>The Genome Sequence of Cryptococcus pinus CBS10737.</title>
        <authorList>
            <consortium name="The Broad Institute Genome Sequencing Platform"/>
            <person name="Cuomo C."/>
            <person name="Litvintseva A."/>
            <person name="Chen Y."/>
            <person name="Heitman J."/>
            <person name="Sun S."/>
            <person name="Springer D."/>
            <person name="Dromer F."/>
            <person name="Young S.K."/>
            <person name="Zeng Q."/>
            <person name="Gargeya S."/>
            <person name="Fitzgerald M."/>
            <person name="Abouelleil A."/>
            <person name="Alvarado L."/>
            <person name="Berlin A.M."/>
            <person name="Chapman S.B."/>
            <person name="Dewar J."/>
            <person name="Goldberg J."/>
            <person name="Griggs A."/>
            <person name="Gujja S."/>
            <person name="Hansen M."/>
            <person name="Howarth C."/>
            <person name="Imamovic A."/>
            <person name="Larimer J."/>
            <person name="McCowan C."/>
            <person name="Murphy C."/>
            <person name="Pearson M."/>
            <person name="Priest M."/>
            <person name="Roberts A."/>
            <person name="Saif S."/>
            <person name="Shea T."/>
            <person name="Sykes S."/>
            <person name="Wortman J."/>
            <person name="Nusbaum C."/>
            <person name="Birren B."/>
        </authorList>
    </citation>
    <scope>NUCLEOTIDE SEQUENCE [LARGE SCALE GENOMIC DNA]</scope>
    <source>
        <strain evidence="2">CBS 10737</strain>
    </source>
</reference>
<reference evidence="2" key="3">
    <citation type="submission" date="2016-07" db="EMBL/GenBank/DDBJ databases">
        <title>Evolution of pathogenesis and genome organization in the Tremellales.</title>
        <authorList>
            <person name="Cuomo C."/>
            <person name="Litvintseva A."/>
            <person name="Heitman J."/>
            <person name="Chen Y."/>
            <person name="Sun S."/>
            <person name="Springer D."/>
            <person name="Dromer F."/>
            <person name="Young S."/>
            <person name="Zeng Q."/>
            <person name="Chapman S."/>
            <person name="Gujja S."/>
            <person name="Saif S."/>
            <person name="Birren B."/>
        </authorList>
    </citation>
    <scope>NUCLEOTIDE SEQUENCE</scope>
    <source>
        <strain evidence="2">CBS 10737</strain>
    </source>
</reference>
<dbReference type="Proteomes" id="UP000094020">
    <property type="component" value="Chromosome 3"/>
</dbReference>
<dbReference type="Pfam" id="PF10521">
    <property type="entry name" value="Tti2"/>
    <property type="match status" value="1"/>
</dbReference>
<dbReference type="InterPro" id="IPR016024">
    <property type="entry name" value="ARM-type_fold"/>
</dbReference>